<dbReference type="Proteomes" id="UP000267029">
    <property type="component" value="Unassembled WGS sequence"/>
</dbReference>
<dbReference type="SUPFAM" id="SSF55797">
    <property type="entry name" value="PR-1-like"/>
    <property type="match status" value="1"/>
</dbReference>
<dbReference type="InterPro" id="IPR035940">
    <property type="entry name" value="CAP_sf"/>
</dbReference>
<gene>
    <name evidence="2" type="ORF">MCOS_LOCUS8510</name>
</gene>
<dbReference type="STRING" id="53468.A0A0R3ULF7"/>
<dbReference type="Gene3D" id="3.40.33.10">
    <property type="entry name" value="CAP"/>
    <property type="match status" value="2"/>
</dbReference>
<feature type="domain" description="SCP" evidence="1">
    <location>
        <begin position="2"/>
        <end position="103"/>
    </location>
</feature>
<name>A0A0R3ULF7_MESCO</name>
<protein>
    <recommendedName>
        <fullName evidence="1">SCP domain-containing protein</fullName>
    </recommendedName>
</protein>
<sequence length="103" mass="11504">MPFLCLIKSYSEELEKLAIDWVARCEMKHPDDSQFPAYKGIGQNLAMMAGLTPTLAQMAQGWYNEIMVWATSSELGCAKKQCDSSFPSSPKPVYVMACQYKPA</sequence>
<evidence type="ECO:0000259" key="1">
    <source>
        <dbReference type="SMART" id="SM00198"/>
    </source>
</evidence>
<proteinExistence type="predicted"/>
<organism evidence="2 3">
    <name type="scientific">Mesocestoides corti</name>
    <name type="common">Flatworm</name>
    <dbReference type="NCBI Taxonomy" id="53468"/>
    <lineage>
        <taxon>Eukaryota</taxon>
        <taxon>Metazoa</taxon>
        <taxon>Spiralia</taxon>
        <taxon>Lophotrochozoa</taxon>
        <taxon>Platyhelminthes</taxon>
        <taxon>Cestoda</taxon>
        <taxon>Eucestoda</taxon>
        <taxon>Cyclophyllidea</taxon>
        <taxon>Mesocestoididae</taxon>
        <taxon>Mesocestoides</taxon>
    </lineage>
</organism>
<keyword evidence="3" id="KW-1185">Reference proteome</keyword>
<dbReference type="AlphaFoldDB" id="A0A0R3ULF7"/>
<dbReference type="PANTHER" id="PTHR10334">
    <property type="entry name" value="CYSTEINE-RICH SECRETORY PROTEIN-RELATED"/>
    <property type="match status" value="1"/>
</dbReference>
<accession>A0A0R3ULF7</accession>
<dbReference type="EMBL" id="UXSR01005523">
    <property type="protein sequence ID" value="VDD82507.1"/>
    <property type="molecule type" value="Genomic_DNA"/>
</dbReference>
<dbReference type="SMART" id="SM00198">
    <property type="entry name" value="SCP"/>
    <property type="match status" value="1"/>
</dbReference>
<dbReference type="InterPro" id="IPR001283">
    <property type="entry name" value="CRISP-related"/>
</dbReference>
<dbReference type="Pfam" id="PF00188">
    <property type="entry name" value="CAP"/>
    <property type="match status" value="1"/>
</dbReference>
<dbReference type="OrthoDB" id="43654at2759"/>
<evidence type="ECO:0000313" key="3">
    <source>
        <dbReference type="Proteomes" id="UP000267029"/>
    </source>
</evidence>
<reference evidence="2 3" key="1">
    <citation type="submission" date="2018-10" db="EMBL/GenBank/DDBJ databases">
        <authorList>
            <consortium name="Pathogen Informatics"/>
        </authorList>
    </citation>
    <scope>NUCLEOTIDE SEQUENCE [LARGE SCALE GENOMIC DNA]</scope>
</reference>
<dbReference type="CDD" id="cd05380">
    <property type="entry name" value="CAP_euk"/>
    <property type="match status" value="1"/>
</dbReference>
<evidence type="ECO:0000313" key="2">
    <source>
        <dbReference type="EMBL" id="VDD82507.1"/>
    </source>
</evidence>
<dbReference type="InterPro" id="IPR014044">
    <property type="entry name" value="CAP_dom"/>
</dbReference>